<keyword evidence="2" id="KW-1185">Reference proteome</keyword>
<dbReference type="Proteomes" id="UP000266861">
    <property type="component" value="Unassembled WGS sequence"/>
</dbReference>
<proteinExistence type="predicted"/>
<organism evidence="1 2">
    <name type="scientific">Diversispora epigaea</name>
    <dbReference type="NCBI Taxonomy" id="1348612"/>
    <lineage>
        <taxon>Eukaryota</taxon>
        <taxon>Fungi</taxon>
        <taxon>Fungi incertae sedis</taxon>
        <taxon>Mucoromycota</taxon>
        <taxon>Glomeromycotina</taxon>
        <taxon>Glomeromycetes</taxon>
        <taxon>Diversisporales</taxon>
        <taxon>Diversisporaceae</taxon>
        <taxon>Diversispora</taxon>
    </lineage>
</organism>
<evidence type="ECO:0008006" key="3">
    <source>
        <dbReference type="Google" id="ProtNLM"/>
    </source>
</evidence>
<gene>
    <name evidence="1" type="ORF">Glove_269g15</name>
</gene>
<dbReference type="STRING" id="1348612.A0A397IA14"/>
<dbReference type="AlphaFoldDB" id="A0A397IA14"/>
<protein>
    <recommendedName>
        <fullName evidence="3">Sequence orphan</fullName>
    </recommendedName>
</protein>
<evidence type="ECO:0000313" key="1">
    <source>
        <dbReference type="EMBL" id="RHZ70606.1"/>
    </source>
</evidence>
<sequence>MKPISLTTLFSLLINFFLPFSTLFIFTTYSSTSSTSNSYIQCYEYPNPIDRTYKVPVECPITKQSPINHLTSNSENSTNMFVVTFTCDAKNKTLCSKVKNVFDIAGTIITSVLSLNTPINVNASFLDFCTAWGQCEGPGLLTLGGAAPTRSIPLQDNDGLVRLYPQSLVKQFQFKQHPQFGPFDITALFNSAGTNFWFHGDPKIKPEQQDFLYVVLHEMIHGLGLASNWDDYINDTPEALTPQISLAVEDDLITFNGFLESAFDKYLIQIPSGKRISSITDQLNLFSNGKGSKFSDSDDFITKFKSSPQYSLAVDMMKNAVNFYSLGFLPRGGSNFSDLIILETSLNPYQSGSSVSHLDLITYNSTSDFLMKYLADRGIDMNTLLSDHKSQSPIGPKLKLLLETLGYASPENPNPYRPNVTITKNKFDSNEFNGIGPFTPDTTFSSQNTFTNQKSNSAATRLPSVFYLLVSLLFSYLLV</sequence>
<evidence type="ECO:0000313" key="2">
    <source>
        <dbReference type="Proteomes" id="UP000266861"/>
    </source>
</evidence>
<accession>A0A397IA14</accession>
<dbReference type="OrthoDB" id="73465at2759"/>
<reference evidence="1 2" key="1">
    <citation type="submission" date="2018-08" db="EMBL/GenBank/DDBJ databases">
        <title>Genome and evolution of the arbuscular mycorrhizal fungus Diversispora epigaea (formerly Glomus versiforme) and its bacterial endosymbionts.</title>
        <authorList>
            <person name="Sun X."/>
            <person name="Fei Z."/>
            <person name="Harrison M."/>
        </authorList>
    </citation>
    <scope>NUCLEOTIDE SEQUENCE [LARGE SCALE GENOMIC DNA]</scope>
    <source>
        <strain evidence="1 2">IT104</strain>
    </source>
</reference>
<name>A0A397IA14_9GLOM</name>
<comment type="caution">
    <text evidence="1">The sequence shown here is derived from an EMBL/GenBank/DDBJ whole genome shotgun (WGS) entry which is preliminary data.</text>
</comment>
<dbReference type="EMBL" id="PQFF01000246">
    <property type="protein sequence ID" value="RHZ70606.1"/>
    <property type="molecule type" value="Genomic_DNA"/>
</dbReference>